<organism evidence="1 2">
    <name type="scientific">Streptomyces ipomoeae 91-03</name>
    <dbReference type="NCBI Taxonomy" id="698759"/>
    <lineage>
        <taxon>Bacteria</taxon>
        <taxon>Bacillati</taxon>
        <taxon>Actinomycetota</taxon>
        <taxon>Actinomycetes</taxon>
        <taxon>Kitasatosporales</taxon>
        <taxon>Streptomycetaceae</taxon>
        <taxon>Streptomyces</taxon>
    </lineage>
</organism>
<gene>
    <name evidence="1" type="ORF">STRIP9103_01719</name>
</gene>
<proteinExistence type="predicted"/>
<reference evidence="1 2" key="1">
    <citation type="submission" date="2012-11" db="EMBL/GenBank/DDBJ databases">
        <authorList>
            <person name="Huguet-Tapia J.C."/>
            <person name="Durkin A.S."/>
            <person name="Pettis G.S."/>
            <person name="Badger J.H."/>
        </authorList>
    </citation>
    <scope>NUCLEOTIDE SEQUENCE [LARGE SCALE GENOMIC DNA]</scope>
    <source>
        <strain evidence="1 2">91-03</strain>
    </source>
</reference>
<evidence type="ECO:0000313" key="1">
    <source>
        <dbReference type="EMBL" id="EKX61877.1"/>
    </source>
</evidence>
<protein>
    <submittedName>
        <fullName evidence="1">Uncharacterized protein</fullName>
    </submittedName>
</protein>
<evidence type="ECO:0000313" key="2">
    <source>
        <dbReference type="Proteomes" id="UP000010411"/>
    </source>
</evidence>
<dbReference type="Proteomes" id="UP000010411">
    <property type="component" value="Unassembled WGS sequence"/>
</dbReference>
<accession>L1KMQ8</accession>
<name>L1KMQ8_9ACTN</name>
<dbReference type="EMBL" id="AEJC01000556">
    <property type="protein sequence ID" value="EKX61877.1"/>
    <property type="molecule type" value="Genomic_DNA"/>
</dbReference>
<feature type="non-terminal residue" evidence="1">
    <location>
        <position position="1"/>
    </location>
</feature>
<keyword evidence="2" id="KW-1185">Reference proteome</keyword>
<comment type="caution">
    <text evidence="1">The sequence shown here is derived from an EMBL/GenBank/DDBJ whole genome shotgun (WGS) entry which is preliminary data.</text>
</comment>
<sequence length="9" mass="965">ADGYRTLIG</sequence>